<protein>
    <recommendedName>
        <fullName evidence="3">Lipoprotein</fullName>
    </recommendedName>
</protein>
<evidence type="ECO:0008006" key="3">
    <source>
        <dbReference type="Google" id="ProtNLM"/>
    </source>
</evidence>
<dbReference type="PROSITE" id="PS51257">
    <property type="entry name" value="PROKAR_LIPOPROTEIN"/>
    <property type="match status" value="1"/>
</dbReference>
<dbReference type="Proteomes" id="UP000505306">
    <property type="component" value="Chromosome"/>
</dbReference>
<dbReference type="EMBL" id="CP049057">
    <property type="protein sequence ID" value="QIE60309.1"/>
    <property type="molecule type" value="Genomic_DNA"/>
</dbReference>
<dbReference type="RefSeq" id="WP_164680322.1">
    <property type="nucleotide sequence ID" value="NZ_CP049057.1"/>
</dbReference>
<accession>A0A6G6GP27</accession>
<name>A0A6G6GP27_9FLAO</name>
<sequence>MRNFITSITLILLLISCDNAGKKTEENVKQESKVSSTTKKEESIKDDKTYLCKINGEDWYYDRSSTMITKRNRNKDSLNYRLLFIKEKDAQSGKKTLSLIIDANSLKLSSLSFKAEIKNNEGKPIYASYLYTKTSENEAVTEDFNFVVKDNIISGSGSATGKIVGNKFTLMEDKIDPEKYLLAKVTDFQMKDIKIEDPQAQLKELFNK</sequence>
<evidence type="ECO:0000313" key="2">
    <source>
        <dbReference type="Proteomes" id="UP000505306"/>
    </source>
</evidence>
<reference evidence="1 2" key="1">
    <citation type="submission" date="2020-02" db="EMBL/GenBank/DDBJ databases">
        <title>Complete genome sequence of Flavobacteriaceae bacterium.</title>
        <authorList>
            <person name="Kim S.-J."/>
            <person name="Kim Y.-S."/>
            <person name="Kim K.-H."/>
        </authorList>
    </citation>
    <scope>NUCLEOTIDE SEQUENCE [LARGE SCALE GENOMIC DNA]</scope>
    <source>
        <strain evidence="1 2">RR4-40</strain>
    </source>
</reference>
<organism evidence="1 2">
    <name type="scientific">Rasiella rasia</name>
    <dbReference type="NCBI Taxonomy" id="2744027"/>
    <lineage>
        <taxon>Bacteria</taxon>
        <taxon>Pseudomonadati</taxon>
        <taxon>Bacteroidota</taxon>
        <taxon>Flavobacteriia</taxon>
        <taxon>Flavobacteriales</taxon>
        <taxon>Flavobacteriaceae</taxon>
        <taxon>Rasiella</taxon>
    </lineage>
</organism>
<proteinExistence type="predicted"/>
<keyword evidence="2" id="KW-1185">Reference proteome</keyword>
<dbReference type="KEGG" id="mgel:G5B37_12275"/>
<evidence type="ECO:0000313" key="1">
    <source>
        <dbReference type="EMBL" id="QIE60309.1"/>
    </source>
</evidence>
<dbReference type="AlphaFoldDB" id="A0A6G6GP27"/>
<gene>
    <name evidence="1" type="ORF">G5B37_12275</name>
</gene>